<dbReference type="Pfam" id="PF02720">
    <property type="entry name" value="DUF222"/>
    <property type="match status" value="1"/>
</dbReference>
<dbReference type="SMART" id="SM00507">
    <property type="entry name" value="HNHc"/>
    <property type="match status" value="1"/>
</dbReference>
<reference evidence="3" key="2">
    <citation type="submission" date="2023-01" db="EMBL/GenBank/DDBJ databases">
        <authorList>
            <person name="Sun Q."/>
            <person name="Evtushenko L."/>
        </authorList>
    </citation>
    <scope>NUCLEOTIDE SEQUENCE</scope>
    <source>
        <strain evidence="3">VKM Ac-1069</strain>
    </source>
</reference>
<sequence length="621" mass="66994">MQLTGCLPAGLADMPPGPELGAALAGIELSAVPASERLTVLEAWHRQDSHTRAGFYRAMVAVGYADPTTPDSAEDLPDPHLDWTDEVRAALAWTRRAADGWSDEACALVRELPRVLAALHEGRIDPPKASVFVRHLAGLPPAQVAHLCALVLPRAPRWTTSQISRRLRRLIMEIDPDHYERLFRRAHARRGVGAYVTEDGTATITASGITPETADAAVERIDHLARRIRRCGHPGTLDQIRVDLFTGFLDGTLHTLSDDEIVHALLLDAGISTGDDGETGATVEADATATGPTQGSTNSAGTTERGPADEASEAGDPSADEPQQALHSRHPARPPNPRRGVHLQISLGTLLGLDDRPATLPNLGPLPASRARVVAATQLRAPWRYAVTGPDGRLIRAGALRTRPTAGDLGPAEDTTSPEAPGMVDLLVDAGLLARLTGPDSDLPASWRPVLAEILAARGRDLDDDPDARFPHTGLRRHVEFRDRHCTFVGCLTPARKADLDHTHDHAQGGRTTADDLGPACRHDHGLKHRGWTLTQPEPGVFVWRSPLGRTYRTRAEPLLPPLPPPLPRMPDEDLCCPSDTTDDLDEAGTDSLFVVWRPAPPEEPRPPPPPVTDLDEPPPF</sequence>
<dbReference type="InterPro" id="IPR003615">
    <property type="entry name" value="HNH_nuc"/>
</dbReference>
<evidence type="ECO:0000256" key="1">
    <source>
        <dbReference type="SAM" id="MobiDB-lite"/>
    </source>
</evidence>
<feature type="region of interest" description="Disordered" evidence="1">
    <location>
        <begin position="277"/>
        <end position="340"/>
    </location>
</feature>
<evidence type="ECO:0000313" key="4">
    <source>
        <dbReference type="Proteomes" id="UP001143463"/>
    </source>
</evidence>
<dbReference type="CDD" id="cd00085">
    <property type="entry name" value="HNHc"/>
    <property type="match status" value="1"/>
</dbReference>
<keyword evidence="4" id="KW-1185">Reference proteome</keyword>
<reference evidence="3" key="1">
    <citation type="journal article" date="2014" name="Int. J. Syst. Evol. Microbiol.">
        <title>Complete genome sequence of Corynebacterium casei LMG S-19264T (=DSM 44701T), isolated from a smear-ripened cheese.</title>
        <authorList>
            <consortium name="US DOE Joint Genome Institute (JGI-PGF)"/>
            <person name="Walter F."/>
            <person name="Albersmeier A."/>
            <person name="Kalinowski J."/>
            <person name="Ruckert C."/>
        </authorList>
    </citation>
    <scope>NUCLEOTIDE SEQUENCE</scope>
    <source>
        <strain evidence="3">VKM Ac-1069</strain>
    </source>
</reference>
<feature type="domain" description="HNH nuclease" evidence="2">
    <location>
        <begin position="474"/>
        <end position="526"/>
    </location>
</feature>
<evidence type="ECO:0000259" key="2">
    <source>
        <dbReference type="SMART" id="SM00507"/>
    </source>
</evidence>
<accession>A0A9W6L758</accession>
<dbReference type="InterPro" id="IPR003870">
    <property type="entry name" value="DUF222"/>
</dbReference>
<gene>
    <name evidence="3" type="ORF">GCM10017577_34500</name>
</gene>
<comment type="caution">
    <text evidence="3">The sequence shown here is derived from an EMBL/GenBank/DDBJ whole genome shotgun (WGS) entry which is preliminary data.</text>
</comment>
<feature type="region of interest" description="Disordered" evidence="1">
    <location>
        <begin position="597"/>
        <end position="621"/>
    </location>
</feature>
<dbReference type="EMBL" id="BSFQ01000013">
    <property type="protein sequence ID" value="GLL12309.1"/>
    <property type="molecule type" value="Genomic_DNA"/>
</dbReference>
<dbReference type="AlphaFoldDB" id="A0A9W6L758"/>
<name>A0A9W6L758_9PSEU</name>
<dbReference type="Proteomes" id="UP001143463">
    <property type="component" value="Unassembled WGS sequence"/>
</dbReference>
<protein>
    <recommendedName>
        <fullName evidence="2">HNH nuclease domain-containing protein</fullName>
    </recommendedName>
</protein>
<feature type="compositionally biased region" description="Polar residues" evidence="1">
    <location>
        <begin position="290"/>
        <end position="302"/>
    </location>
</feature>
<evidence type="ECO:0000313" key="3">
    <source>
        <dbReference type="EMBL" id="GLL12309.1"/>
    </source>
</evidence>
<organism evidence="3 4">
    <name type="scientific">Pseudonocardia halophobica</name>
    <dbReference type="NCBI Taxonomy" id="29401"/>
    <lineage>
        <taxon>Bacteria</taxon>
        <taxon>Bacillati</taxon>
        <taxon>Actinomycetota</taxon>
        <taxon>Actinomycetes</taxon>
        <taxon>Pseudonocardiales</taxon>
        <taxon>Pseudonocardiaceae</taxon>
        <taxon>Pseudonocardia</taxon>
    </lineage>
</organism>
<proteinExistence type="predicted"/>